<evidence type="ECO:0000256" key="1">
    <source>
        <dbReference type="SAM" id="MobiDB-lite"/>
    </source>
</evidence>
<evidence type="ECO:0000313" key="2">
    <source>
        <dbReference type="EMBL" id="MDZ5760912.1"/>
    </source>
</evidence>
<accession>A0AAE4VKX2</accession>
<gene>
    <name evidence="2" type="ORF">Lyticum_00068</name>
</gene>
<organism evidence="2 3">
    <name type="scientific">Lyticum sinuosum</name>
    <dbReference type="NCBI Taxonomy" id="1332059"/>
    <lineage>
        <taxon>Bacteria</taxon>
        <taxon>Pseudomonadati</taxon>
        <taxon>Pseudomonadota</taxon>
        <taxon>Alphaproteobacteria</taxon>
        <taxon>Rickettsiales</taxon>
        <taxon>Lyticum</taxon>
    </lineage>
</organism>
<dbReference type="EMBL" id="JARGYU010000001">
    <property type="protein sequence ID" value="MDZ5760912.1"/>
    <property type="molecule type" value="Genomic_DNA"/>
</dbReference>
<protein>
    <submittedName>
        <fullName evidence="2">Uncharacterized protein</fullName>
    </submittedName>
</protein>
<sequence length="67" mass="7458">MSKKNKNDISQRSAKIKYFLGKEEVEPAMLFAQGKKIMIAQDQSGKPILDSNGNMIPFSQAKTEPLS</sequence>
<proteinExistence type="predicted"/>
<reference evidence="2" key="1">
    <citation type="submission" date="2023-02" db="EMBL/GenBank/DDBJ databases">
        <title>Host association and intracellularity evolved multiple times independently in the Rickettsiales.</title>
        <authorList>
            <person name="Castelli M."/>
            <person name="Nardi T."/>
            <person name="Gammuto L."/>
            <person name="Bellinzona G."/>
            <person name="Sabaneyeva E."/>
            <person name="Potekhin A."/>
            <person name="Serra V."/>
            <person name="Petroni G."/>
            <person name="Sassera D."/>
        </authorList>
    </citation>
    <scope>NUCLEOTIDE SEQUENCE</scope>
    <source>
        <strain evidence="2">USBL-36I1</strain>
    </source>
</reference>
<feature type="region of interest" description="Disordered" evidence="1">
    <location>
        <begin position="46"/>
        <end position="67"/>
    </location>
</feature>
<dbReference type="RefSeq" id="WP_322498348.1">
    <property type="nucleotide sequence ID" value="NZ_JARGYU010000001.1"/>
</dbReference>
<dbReference type="AlphaFoldDB" id="A0AAE4VKX2"/>
<evidence type="ECO:0000313" key="3">
    <source>
        <dbReference type="Proteomes" id="UP001289135"/>
    </source>
</evidence>
<comment type="caution">
    <text evidence="2">The sequence shown here is derived from an EMBL/GenBank/DDBJ whole genome shotgun (WGS) entry which is preliminary data.</text>
</comment>
<keyword evidence="3" id="KW-1185">Reference proteome</keyword>
<name>A0AAE4VKX2_9RICK</name>
<dbReference type="Proteomes" id="UP001289135">
    <property type="component" value="Unassembled WGS sequence"/>
</dbReference>